<proteinExistence type="predicted"/>
<dbReference type="GO" id="GO:0006283">
    <property type="term" value="P:transcription-coupled nucleotide-excision repair"/>
    <property type="evidence" value="ECO:0007669"/>
    <property type="project" value="TreeGrafter"/>
</dbReference>
<evidence type="ECO:0000256" key="1">
    <source>
        <dbReference type="SAM" id="Coils"/>
    </source>
</evidence>
<dbReference type="InterPro" id="IPR050496">
    <property type="entry name" value="SNF2_RAD54_helicase_repair"/>
</dbReference>
<dbReference type="SUPFAM" id="SSF52540">
    <property type="entry name" value="P-loop containing nucleoside triphosphate hydrolases"/>
    <property type="match status" value="1"/>
</dbReference>
<feature type="coiled-coil region" evidence="1">
    <location>
        <begin position="121"/>
        <end position="148"/>
    </location>
</feature>
<dbReference type="AlphaFoldDB" id="A0A6A6KVV7"/>
<feature type="domain" description="Helicase ATP-binding" evidence="3">
    <location>
        <begin position="383"/>
        <end position="583"/>
    </location>
</feature>
<comment type="caution">
    <text evidence="4">The sequence shown here is derived from an EMBL/GenBank/DDBJ whole genome shotgun (WGS) entry which is preliminary data.</text>
</comment>
<evidence type="ECO:0000313" key="4">
    <source>
        <dbReference type="EMBL" id="KAF2292704.1"/>
    </source>
</evidence>
<evidence type="ECO:0000313" key="5">
    <source>
        <dbReference type="Proteomes" id="UP000467840"/>
    </source>
</evidence>
<name>A0A6A6KVV7_HEVBR</name>
<dbReference type="EMBL" id="JAAGAX010000014">
    <property type="protein sequence ID" value="KAF2292704.1"/>
    <property type="molecule type" value="Genomic_DNA"/>
</dbReference>
<dbReference type="Pfam" id="PF00176">
    <property type="entry name" value="SNF2-rel_dom"/>
    <property type="match status" value="2"/>
</dbReference>
<dbReference type="PANTHER" id="PTHR45629:SF7">
    <property type="entry name" value="DNA EXCISION REPAIR PROTEIN ERCC-6-RELATED"/>
    <property type="match status" value="1"/>
</dbReference>
<accession>A0A6A6KVV7</accession>
<dbReference type="InterPro" id="IPR000330">
    <property type="entry name" value="SNF2_N"/>
</dbReference>
<dbReference type="Proteomes" id="UP000467840">
    <property type="component" value="Chromosome 13"/>
</dbReference>
<feature type="region of interest" description="Disordered" evidence="2">
    <location>
        <begin position="33"/>
        <end position="59"/>
    </location>
</feature>
<evidence type="ECO:0000256" key="2">
    <source>
        <dbReference type="SAM" id="MobiDB-lite"/>
    </source>
</evidence>
<keyword evidence="5" id="KW-1185">Reference proteome</keyword>
<feature type="region of interest" description="Disordered" evidence="2">
    <location>
        <begin position="232"/>
        <end position="271"/>
    </location>
</feature>
<feature type="region of interest" description="Disordered" evidence="2">
    <location>
        <begin position="291"/>
        <end position="322"/>
    </location>
</feature>
<dbReference type="Gene3D" id="3.40.50.10810">
    <property type="entry name" value="Tandem AAA-ATPase domain"/>
    <property type="match status" value="2"/>
</dbReference>
<dbReference type="InterPro" id="IPR038718">
    <property type="entry name" value="SNF2-like_sf"/>
</dbReference>
<dbReference type="Gene3D" id="3.40.50.300">
    <property type="entry name" value="P-loop containing nucleotide triphosphate hydrolases"/>
    <property type="match status" value="1"/>
</dbReference>
<dbReference type="InterPro" id="IPR014001">
    <property type="entry name" value="Helicase_ATP-bd"/>
</dbReference>
<dbReference type="PANTHER" id="PTHR45629">
    <property type="entry name" value="SNF2/RAD54 FAMILY MEMBER"/>
    <property type="match status" value="1"/>
</dbReference>
<sequence>MEEDEDKVLLSTLGITSANPEDIERDILAEVRDNAENDGEAGGSTVVLPDKSKNIDPSSTNQTKLYNRLRAVKFEIDAVASTFEQVRNVASSEDHDDDDKAECGDRKDDVLVSPNDFTLQRALAADRLKSLKRTKVQIEKELSNLHEDDTTKGVDYENLLADMVREETRRNRNVKEVQKPGKKRKGVRERFHLMMIQTLMQCWMQLLLDLLKQDELVRKGILTPFHKLKGFERGLQQPGPSSGCKVSEEEERSDDIASDSIARASQSMREAMKARPMTKMLDLDSLPKLEAPTHPFQRLKTPLQVPPSPESDAEKGKGAKRKKNVLCQARNGANEFHMGKPLGRKWCGSVTSSYEEEKLEDGEDNGDSSFVTLEGGLKIPEAIFNELFEYQKVGVQWLWELHCQRAGGIIGDEMGLGKTIQVLSFLGALHFSNMYKPSIVVCPVTLLRQWKREAQKWYPRFHVELLHDSAQDLAHRKKQAKSYDSDNESEVFEAEFAVPISVGGYANASPLQVSTAYRCAVVLRDLIMPYLLRRMKVDVDAQLPKKTEHVLFCSLTAEQRSVYRAFLASTEVEQILDGNRNSYME</sequence>
<dbReference type="InterPro" id="IPR027417">
    <property type="entry name" value="P-loop_NTPase"/>
</dbReference>
<keyword evidence="1" id="KW-0175">Coiled coil</keyword>
<protein>
    <recommendedName>
        <fullName evidence="3">Helicase ATP-binding domain-containing protein</fullName>
    </recommendedName>
</protein>
<organism evidence="4 5">
    <name type="scientific">Hevea brasiliensis</name>
    <name type="common">Para rubber tree</name>
    <name type="synonym">Siphonia brasiliensis</name>
    <dbReference type="NCBI Taxonomy" id="3981"/>
    <lineage>
        <taxon>Eukaryota</taxon>
        <taxon>Viridiplantae</taxon>
        <taxon>Streptophyta</taxon>
        <taxon>Embryophyta</taxon>
        <taxon>Tracheophyta</taxon>
        <taxon>Spermatophyta</taxon>
        <taxon>Magnoliopsida</taxon>
        <taxon>eudicotyledons</taxon>
        <taxon>Gunneridae</taxon>
        <taxon>Pentapetalae</taxon>
        <taxon>rosids</taxon>
        <taxon>fabids</taxon>
        <taxon>Malpighiales</taxon>
        <taxon>Euphorbiaceae</taxon>
        <taxon>Crotonoideae</taxon>
        <taxon>Micrandreae</taxon>
        <taxon>Hevea</taxon>
    </lineage>
</organism>
<dbReference type="GO" id="GO:0005524">
    <property type="term" value="F:ATP binding"/>
    <property type="evidence" value="ECO:0007669"/>
    <property type="project" value="InterPro"/>
</dbReference>
<gene>
    <name evidence="4" type="ORF">GH714_027177</name>
</gene>
<evidence type="ECO:0000259" key="3">
    <source>
        <dbReference type="SMART" id="SM00487"/>
    </source>
</evidence>
<dbReference type="GO" id="GO:0005634">
    <property type="term" value="C:nucleus"/>
    <property type="evidence" value="ECO:0007669"/>
    <property type="project" value="TreeGrafter"/>
</dbReference>
<reference evidence="4 5" key="1">
    <citation type="journal article" date="2020" name="Mol. Plant">
        <title>The Chromosome-Based Rubber Tree Genome Provides New Insights into Spurge Genome Evolution and Rubber Biosynthesis.</title>
        <authorList>
            <person name="Liu J."/>
            <person name="Shi C."/>
            <person name="Shi C.C."/>
            <person name="Li W."/>
            <person name="Zhang Q.J."/>
            <person name="Zhang Y."/>
            <person name="Li K."/>
            <person name="Lu H.F."/>
            <person name="Shi C."/>
            <person name="Zhu S.T."/>
            <person name="Xiao Z.Y."/>
            <person name="Nan H."/>
            <person name="Yue Y."/>
            <person name="Zhu X.G."/>
            <person name="Wu Y."/>
            <person name="Hong X.N."/>
            <person name="Fan G.Y."/>
            <person name="Tong Y."/>
            <person name="Zhang D."/>
            <person name="Mao C.L."/>
            <person name="Liu Y.L."/>
            <person name="Hao S.J."/>
            <person name="Liu W.Q."/>
            <person name="Lv M.Q."/>
            <person name="Zhang H.B."/>
            <person name="Liu Y."/>
            <person name="Hu-Tang G.R."/>
            <person name="Wang J.P."/>
            <person name="Wang J.H."/>
            <person name="Sun Y.H."/>
            <person name="Ni S.B."/>
            <person name="Chen W.B."/>
            <person name="Zhang X.C."/>
            <person name="Jiao Y.N."/>
            <person name="Eichler E.E."/>
            <person name="Li G.H."/>
            <person name="Liu X."/>
            <person name="Gao L.Z."/>
        </authorList>
    </citation>
    <scope>NUCLEOTIDE SEQUENCE [LARGE SCALE GENOMIC DNA]</scope>
    <source>
        <strain evidence="5">cv. GT1</strain>
        <tissue evidence="4">Leaf</tissue>
    </source>
</reference>
<dbReference type="GO" id="GO:0008094">
    <property type="term" value="F:ATP-dependent activity, acting on DNA"/>
    <property type="evidence" value="ECO:0007669"/>
    <property type="project" value="TreeGrafter"/>
</dbReference>
<feature type="compositionally biased region" description="Acidic residues" evidence="2">
    <location>
        <begin position="248"/>
        <end position="257"/>
    </location>
</feature>
<dbReference type="SMART" id="SM00487">
    <property type="entry name" value="DEXDc"/>
    <property type="match status" value="1"/>
</dbReference>